<evidence type="ECO:0000256" key="1">
    <source>
        <dbReference type="ARBA" id="ARBA00009764"/>
    </source>
</evidence>
<comment type="function">
    <text evidence="5">Required for morphogenesis and for the elongation of the flagellar filament by facilitating polymerization of the flagellin monomers at the tip of growing filament. Forms a capping structure, which prevents flagellin subunits (transported through the central channel of the flagellum) from leaking out without polymerization at the distal end.</text>
</comment>
<gene>
    <name evidence="9" type="primary">fliD</name>
    <name evidence="9" type="ORF">KZ820_21560</name>
</gene>
<comment type="similarity">
    <text evidence="1 5">Belongs to the FliD family.</text>
</comment>
<keyword evidence="9" id="KW-0969">Cilium</keyword>
<reference evidence="9 10" key="1">
    <citation type="submission" date="2021-07" db="EMBL/GenBank/DDBJ databases">
        <title>Sphingomonas sp.</title>
        <authorList>
            <person name="Feng G."/>
            <person name="Li J."/>
            <person name="Pan M."/>
        </authorList>
    </citation>
    <scope>NUCLEOTIDE SEQUENCE [LARGE SCALE GENOMIC DNA]</scope>
    <source>
        <strain evidence="9 10">RRHST34</strain>
    </source>
</reference>
<sequence>MATTISSTSSSTATTATTSTTKTSSTSSVNQSAANSVLTSLGSGSGVDTGALVTQLVDAQFAQKRAQLTSKSDTLTAQISGVATLKSTISDFTKALENLVEGGTLATQPNSSMSGVATASAVPGTSASGLNSSVTVNALATAQIATSAKIASPSTATFGTGTLTLTLGTATTSGGAMTGFTAGTNADGSAKSFAIAIDSSNNSLSGIAAAINAKKAGVTATVINDADGGAYLSLKGTTGAAQAFTLAASDPAGALAQFDTGFGTGNKTTVSSQAGNAKLVVDGVAVERGSNEVSDLIAGVKLSLTGTGTTNLTSTRPDSALSSAVKDFVDTYNQVLGVVKEQTDAINGQLRADPAAKTLLRTLQGLTSRVLLPGAATGTPATLAAIGVRTTRTGELEVDDNALTSAMKNAPEAVEAMFTKSSSGATGLYAAMKSLDLNTGSTIYGLGASSKRFLQAQSDLGKQKSTVDDQATKMTTRLTQQFSSMNARVSAYKATQSFMQQQIDNWTKSTG</sequence>
<comment type="subcellular location">
    <subcellularLocation>
        <location evidence="5">Secreted</location>
    </subcellularLocation>
    <subcellularLocation>
        <location evidence="5">Bacterial flagellum</location>
    </subcellularLocation>
</comment>
<evidence type="ECO:0000313" key="10">
    <source>
        <dbReference type="Proteomes" id="UP000759103"/>
    </source>
</evidence>
<evidence type="ECO:0000256" key="3">
    <source>
        <dbReference type="ARBA" id="ARBA00023054"/>
    </source>
</evidence>
<dbReference type="PANTHER" id="PTHR30288">
    <property type="entry name" value="FLAGELLAR CAP/ASSEMBLY PROTEIN FLID"/>
    <property type="match status" value="1"/>
</dbReference>
<dbReference type="InterPro" id="IPR040026">
    <property type="entry name" value="FliD"/>
</dbReference>
<dbReference type="InterPro" id="IPR003481">
    <property type="entry name" value="FliD_N"/>
</dbReference>
<keyword evidence="10" id="KW-1185">Reference proteome</keyword>
<dbReference type="InterPro" id="IPR010809">
    <property type="entry name" value="FliD_C"/>
</dbReference>
<evidence type="ECO:0000259" key="7">
    <source>
        <dbReference type="Pfam" id="PF02465"/>
    </source>
</evidence>
<protein>
    <recommendedName>
        <fullName evidence="5">Flagellar hook-associated protein 2</fullName>
        <shortName evidence="5">HAP2</shortName>
    </recommendedName>
    <alternativeName>
        <fullName evidence="5">Flagellar cap protein</fullName>
    </alternativeName>
</protein>
<keyword evidence="3" id="KW-0175">Coiled coil</keyword>
<feature type="region of interest" description="Disordered" evidence="6">
    <location>
        <begin position="1"/>
        <end position="31"/>
    </location>
</feature>
<feature type="domain" description="Flagellar hook-associated protein 2 N-terminal" evidence="7">
    <location>
        <begin position="45"/>
        <end position="143"/>
    </location>
</feature>
<dbReference type="Proteomes" id="UP000759103">
    <property type="component" value="Unassembled WGS sequence"/>
</dbReference>
<keyword evidence="4 5" id="KW-0975">Bacterial flagellum</keyword>
<accession>A0ABS7BUQ3</accession>
<dbReference type="EMBL" id="JAHXZN010000021">
    <property type="protein sequence ID" value="MBW6533334.1"/>
    <property type="molecule type" value="Genomic_DNA"/>
</dbReference>
<dbReference type="RefSeq" id="WP_219750847.1">
    <property type="nucleotide sequence ID" value="NZ_JAHXZN010000021.1"/>
</dbReference>
<feature type="domain" description="Flagellar hook-associated protein 2 C-terminal" evidence="8">
    <location>
        <begin position="274"/>
        <end position="493"/>
    </location>
</feature>
<keyword evidence="9" id="KW-0282">Flagellum</keyword>
<organism evidence="9 10">
    <name type="scientific">Sphingomonas citri</name>
    <dbReference type="NCBI Taxonomy" id="2862499"/>
    <lineage>
        <taxon>Bacteria</taxon>
        <taxon>Pseudomonadati</taxon>
        <taxon>Pseudomonadota</taxon>
        <taxon>Alphaproteobacteria</taxon>
        <taxon>Sphingomonadales</taxon>
        <taxon>Sphingomonadaceae</taxon>
        <taxon>Sphingomonas</taxon>
    </lineage>
</organism>
<keyword evidence="5" id="KW-0964">Secreted</keyword>
<dbReference type="Pfam" id="PF07195">
    <property type="entry name" value="FliD_C"/>
    <property type="match status" value="1"/>
</dbReference>
<comment type="caution">
    <text evidence="9">The sequence shown here is derived from an EMBL/GenBank/DDBJ whole genome shotgun (WGS) entry which is preliminary data.</text>
</comment>
<evidence type="ECO:0000256" key="4">
    <source>
        <dbReference type="ARBA" id="ARBA00023143"/>
    </source>
</evidence>
<dbReference type="Pfam" id="PF02465">
    <property type="entry name" value="FliD_N"/>
    <property type="match status" value="1"/>
</dbReference>
<evidence type="ECO:0000256" key="5">
    <source>
        <dbReference type="RuleBase" id="RU362066"/>
    </source>
</evidence>
<comment type="subunit">
    <text evidence="2 5">Homopentamer.</text>
</comment>
<proteinExistence type="inferred from homology"/>
<name>A0ABS7BUQ3_9SPHN</name>
<keyword evidence="9" id="KW-0966">Cell projection</keyword>
<evidence type="ECO:0000256" key="6">
    <source>
        <dbReference type="SAM" id="MobiDB-lite"/>
    </source>
</evidence>
<dbReference type="PANTHER" id="PTHR30288:SF0">
    <property type="entry name" value="FLAGELLAR HOOK-ASSOCIATED PROTEIN 2"/>
    <property type="match status" value="1"/>
</dbReference>
<evidence type="ECO:0000256" key="2">
    <source>
        <dbReference type="ARBA" id="ARBA00011255"/>
    </source>
</evidence>
<evidence type="ECO:0000313" key="9">
    <source>
        <dbReference type="EMBL" id="MBW6533334.1"/>
    </source>
</evidence>
<evidence type="ECO:0000259" key="8">
    <source>
        <dbReference type="Pfam" id="PF07195"/>
    </source>
</evidence>